<feature type="transmembrane region" description="Helical" evidence="1">
    <location>
        <begin position="202"/>
        <end position="220"/>
    </location>
</feature>
<evidence type="ECO:0000313" key="2">
    <source>
        <dbReference type="Proteomes" id="UP000694844"/>
    </source>
</evidence>
<gene>
    <name evidence="3" type="primary">LOC111138358</name>
</gene>
<reference evidence="3" key="1">
    <citation type="submission" date="2025-08" db="UniProtKB">
        <authorList>
            <consortium name="RefSeq"/>
        </authorList>
    </citation>
    <scope>IDENTIFICATION</scope>
    <source>
        <tissue evidence="3">Whole sample</tissue>
    </source>
</reference>
<dbReference type="RefSeq" id="XP_022345994.1">
    <property type="nucleotide sequence ID" value="XM_022490286.1"/>
</dbReference>
<sequence length="314" mass="35905">MRNIFYQFRKQLYFFDIQKRSMMDLRIFRNPPFDNDETEIKTRLFADEVMNIFRLSESNGRELPKTSIGLMIIIGLMTIVNLFLLFAILVTGNIKKSSSSLEFARGLAEISLMVSIAMQVTRNIYNTNETEKAISGFVVFLFSSLGSVNIGFVKSCSMFWRETNKSRITRLKWFIILAVFATFTIVVFVVLCVVYIASIFAFVILICIFYYVPFIAMWILDGIRILRLARTKCENIKEMDELAVTGTSTSTNAQIPSPTTHSKKQMSIIEMSVCLLSGVCHTVAFAVVTSVIVRIIWVFFGPYRNNLALPYFIT</sequence>
<dbReference type="AlphaFoldDB" id="A0A8B8F165"/>
<evidence type="ECO:0000256" key="1">
    <source>
        <dbReference type="SAM" id="Phobius"/>
    </source>
</evidence>
<evidence type="ECO:0000313" key="3">
    <source>
        <dbReference type="RefSeq" id="XP_022345994.1"/>
    </source>
</evidence>
<feature type="transmembrane region" description="Helical" evidence="1">
    <location>
        <begin position="273"/>
        <end position="300"/>
    </location>
</feature>
<organism evidence="2 3">
    <name type="scientific">Crassostrea virginica</name>
    <name type="common">Eastern oyster</name>
    <dbReference type="NCBI Taxonomy" id="6565"/>
    <lineage>
        <taxon>Eukaryota</taxon>
        <taxon>Metazoa</taxon>
        <taxon>Spiralia</taxon>
        <taxon>Lophotrochozoa</taxon>
        <taxon>Mollusca</taxon>
        <taxon>Bivalvia</taxon>
        <taxon>Autobranchia</taxon>
        <taxon>Pteriomorphia</taxon>
        <taxon>Ostreida</taxon>
        <taxon>Ostreoidea</taxon>
        <taxon>Ostreidae</taxon>
        <taxon>Crassostrea</taxon>
    </lineage>
</organism>
<feature type="transmembrane region" description="Helical" evidence="1">
    <location>
        <begin position="133"/>
        <end position="152"/>
    </location>
</feature>
<keyword evidence="1" id="KW-1133">Transmembrane helix</keyword>
<dbReference type="OrthoDB" id="6153115at2759"/>
<protein>
    <submittedName>
        <fullName evidence="3">Uncharacterized protein LOC111138358</fullName>
    </submittedName>
</protein>
<feature type="transmembrane region" description="Helical" evidence="1">
    <location>
        <begin position="68"/>
        <end position="91"/>
    </location>
</feature>
<keyword evidence="2" id="KW-1185">Reference proteome</keyword>
<keyword evidence="1" id="KW-0472">Membrane</keyword>
<feature type="transmembrane region" description="Helical" evidence="1">
    <location>
        <begin position="173"/>
        <end position="196"/>
    </location>
</feature>
<keyword evidence="1" id="KW-0812">Transmembrane</keyword>
<dbReference type="Proteomes" id="UP000694844">
    <property type="component" value="Chromosome 5"/>
</dbReference>
<accession>A0A8B8F165</accession>
<dbReference type="GeneID" id="111138358"/>
<proteinExistence type="predicted"/>
<name>A0A8B8F165_CRAVI</name>
<dbReference type="KEGG" id="cvn:111138358"/>